<evidence type="ECO:0000313" key="3">
    <source>
        <dbReference type="WBParaSite" id="OFLC_0000838601-mRNA-1"/>
    </source>
</evidence>
<proteinExistence type="predicted"/>
<reference evidence="1 2" key="2">
    <citation type="submission" date="2018-11" db="EMBL/GenBank/DDBJ databases">
        <authorList>
            <consortium name="Pathogen Informatics"/>
        </authorList>
    </citation>
    <scope>NUCLEOTIDE SEQUENCE [LARGE SCALE GENOMIC DNA]</scope>
</reference>
<dbReference type="WBParaSite" id="OFLC_0000838601-mRNA-1">
    <property type="protein sequence ID" value="OFLC_0000838601-mRNA-1"/>
    <property type="gene ID" value="OFLC_0000838601"/>
</dbReference>
<dbReference type="EMBL" id="UZAJ01009440">
    <property type="protein sequence ID" value="VDO55433.1"/>
    <property type="molecule type" value="Genomic_DNA"/>
</dbReference>
<protein>
    <submittedName>
        <fullName evidence="1 3">Uncharacterized protein</fullName>
    </submittedName>
</protein>
<keyword evidence="2" id="KW-1185">Reference proteome</keyword>
<evidence type="ECO:0000313" key="2">
    <source>
        <dbReference type="Proteomes" id="UP000267606"/>
    </source>
</evidence>
<dbReference type="AlphaFoldDB" id="A0A183HLM5"/>
<gene>
    <name evidence="1" type="ORF">OFLC_LOCUS8389</name>
</gene>
<accession>A0A183HLM5</accession>
<sequence>MLERWQIVSFSGKKVISLMNEYLMILSFNS</sequence>
<evidence type="ECO:0000313" key="1">
    <source>
        <dbReference type="EMBL" id="VDO55433.1"/>
    </source>
</evidence>
<name>A0A183HLM5_9BILA</name>
<dbReference type="Proteomes" id="UP000267606">
    <property type="component" value="Unassembled WGS sequence"/>
</dbReference>
<organism evidence="3">
    <name type="scientific">Onchocerca flexuosa</name>
    <dbReference type="NCBI Taxonomy" id="387005"/>
    <lineage>
        <taxon>Eukaryota</taxon>
        <taxon>Metazoa</taxon>
        <taxon>Ecdysozoa</taxon>
        <taxon>Nematoda</taxon>
        <taxon>Chromadorea</taxon>
        <taxon>Rhabditida</taxon>
        <taxon>Spirurina</taxon>
        <taxon>Spiruromorpha</taxon>
        <taxon>Filarioidea</taxon>
        <taxon>Onchocercidae</taxon>
        <taxon>Onchocerca</taxon>
    </lineage>
</organism>
<reference evidence="3" key="1">
    <citation type="submission" date="2016-06" db="UniProtKB">
        <authorList>
            <consortium name="WormBaseParasite"/>
        </authorList>
    </citation>
    <scope>IDENTIFICATION</scope>
</reference>